<comment type="caution">
    <text evidence="4">The sequence shown here is derived from an EMBL/GenBank/DDBJ whole genome shotgun (WGS) entry which is preliminary data.</text>
</comment>
<feature type="chain" id="PRO_5045909219" evidence="3">
    <location>
        <begin position="18"/>
        <end position="2093"/>
    </location>
</feature>
<feature type="signal peptide" evidence="3">
    <location>
        <begin position="1"/>
        <end position="17"/>
    </location>
</feature>
<dbReference type="EMBL" id="JAPFFF010000003">
    <property type="protein sequence ID" value="KAK8893674.1"/>
    <property type="molecule type" value="Genomic_DNA"/>
</dbReference>
<keyword evidence="3" id="KW-0732">Signal</keyword>
<evidence type="ECO:0000256" key="2">
    <source>
        <dbReference type="SAM" id="Phobius"/>
    </source>
</evidence>
<keyword evidence="5" id="KW-1185">Reference proteome</keyword>
<accession>A0ABR2KRH0</accession>
<gene>
    <name evidence="4" type="ORF">M9Y10_022101</name>
</gene>
<keyword evidence="2" id="KW-1133">Transmembrane helix</keyword>
<organism evidence="4 5">
    <name type="scientific">Tritrichomonas musculus</name>
    <dbReference type="NCBI Taxonomy" id="1915356"/>
    <lineage>
        <taxon>Eukaryota</taxon>
        <taxon>Metamonada</taxon>
        <taxon>Parabasalia</taxon>
        <taxon>Tritrichomonadida</taxon>
        <taxon>Tritrichomonadidae</taxon>
        <taxon>Tritrichomonas</taxon>
    </lineage>
</organism>
<feature type="transmembrane region" description="Helical" evidence="2">
    <location>
        <begin position="2043"/>
        <end position="2066"/>
    </location>
</feature>
<evidence type="ECO:0000256" key="1">
    <source>
        <dbReference type="SAM" id="MobiDB-lite"/>
    </source>
</evidence>
<sequence>MFLNLCLLYFLLHLTSCEEKKLCITKGASTSSLQCTNTIEGITSGSDLTLDISSYLKDSDTDITVYLIGGNIDFNFALNIFNNKNLCIRFDSDSNGTFDVSGINNINIRIFYSGGTHIYPTVKLQGSPLNNDQTSITVEKIKLESDFSDIQLKSFSTKDSIFSFNKLTTNIFNITANSNTELTLKDNSAVFNDQTVTFAGSNPQLFITLTSNRQLVIDNQATSSSFPSLSINTVQSASFKGKDFTESNSISFINCPVIITDIGYLPISSFSFSTGSSTDIKINISKKLTIKGSLALQSSRDLIIGINGNSPSSKVSINIDSVSLERGEIEFLSSWIDLTINEFKFQSTTPPLIPCVGYGGSSTLIANHVTLDGQTSLSFNSISIKLEFNTELTDADLPNLVNSQFNLITFKSFTNAAAVSNFETISFTPEKVYGFGNTESTSIVRIKSTVSTDYVVTLTTSSLSSLPYLVCFAQKRGSCTKGGTPIVSLSELETVVPADKKAVTLIINKAYAEIDLSNLKTTGAIFTIMYDLNTYSITSVKTGETYPDPKVDHLILSGISLGNGRGGDSSFNISTREVTIENCALSSPTSLNFNEQTIVNIDNFSFNELISNVLNTLPQTNIITPVESISLFEITNDNYVFSNEVSSVSYSRAKLPKVSFSIQLSSNNDYSLTYKTSTETIDSVDIKFVSDPSQVYNPKITVTFKDLDKIKNANKAGLDFGSFDSGNTVDFSIYTQASYFKITGKNVQIIPDSTKPSGKICTCKATPCSGCESDYTQVSYSQLQQNVQGYTGNAFRIVVIGDKDGTSPSLSIGSLNNKDATIVGAGTNPKIQIDCSSEFTDESKTIEFSNIAIVHSAADNLHVSNLKLSEGTIIDSSFNTVSLTVGNLNCDTSNLAFNSISVQKSFVLTGDATNSNSNTKVAFQQSSTFTYTLPNLVTISGSKLVFNNLEFDLSNVAPSFSLPQESESFTIVGNNANIDSVASDIILAQTDQLDSVYFNGTWGNQNPSKFIVFKDFSSDLFLNSENIPVNIEYSSFKNIEIEKETVSIAGKLVLSSDSFGDYKFVTPITESTATLSVKEVHVTYNKSGTVNFDFASSNININIETIELLSKFKIICFKFLLDLDNHNQVNIVNPFDESRNQAIRYSIDCTITESLNNPKMRDFITNNHTLMTFNKENSIKLTSAITFADDAPPGFDNNNFKLSNDDNKLTFYTVNSPIEGEIDLYYGKCPATCEGTQITNENLASIDKLVPKDSSLVIVTFYEALPDNSILNFDNSNLLIEYLTLRSTSEVKSVPVRFGKSVTNLEVESISMKNQADDLFSIKKATLSKGASFDANAKLNGLELLTVDRESVFVSGLTEFKNKLDILLELTKSTDVSLSYTKTGMKITDSQSKEFNIDVSKLPNVSITIKSTESPKINLDEGVTELKQVLSLEFDSSIIHIGSNWNSLKAETPIVRYTIAQQETAVSVVTDSFPFEAWDLMYNYAIQFSDLLAPFSFEDDYALNGKKLTFSTYSPSKSAYYDVKFKELELSGESTVKTISEQADKMMIIEEIQVNENSVSKIINAKINDEISLKPGSSLNDNFILADSFSELDLEWDLNKAPLLNPSTLQTLVPPKITIEYKGRSIEGREQLFEDFLSKGVVIMKNVPCDKYIPNIHFKSDSVDEFKDGRTISIKCQCVNTNEVQLVSNDKLLPTEEVIPSSEATPTLHPTPIVPTQGPTVDSTSFSLTSEAVEFTKDGYVDGGKTYSASQNKNDIVLVNSPSTSISASTTSDHPTKELFISPKSKNTVITVESPKGGATDYGSGEIGIHANSNNPTISIPQSKVPLKLFNNEDSEITFNLKGNSDTSISLNNMVMNNGAVKINLPNGVNRINFEKVDAYQSSTINSNNAETRVNHLNMKTGSTVTLTNANFGENIKADPRSKLVINQKSVFNDITAIQLTETSFIEFGDSVVEGVCKEIKLVEVLTSAKSKVLNSNEAEIQLVCGSKFNCSSWAPKFSGDRVFSSAKCIRFKSNNEMCLVASNKYEQGNNGDNKKKGLSTGAIAGIVIACVVVVAIIIGVTVYCVKRARGHKIMEYTGMGEQEKFIDDATSL</sequence>
<evidence type="ECO:0000313" key="4">
    <source>
        <dbReference type="EMBL" id="KAK8893674.1"/>
    </source>
</evidence>
<dbReference type="Proteomes" id="UP001470230">
    <property type="component" value="Unassembled WGS sequence"/>
</dbReference>
<name>A0ABR2KRH0_9EUKA</name>
<protein>
    <submittedName>
        <fullName evidence="4">Uncharacterized protein</fullName>
    </submittedName>
</protein>
<evidence type="ECO:0000313" key="5">
    <source>
        <dbReference type="Proteomes" id="UP001470230"/>
    </source>
</evidence>
<keyword evidence="2" id="KW-0472">Membrane</keyword>
<reference evidence="4 5" key="1">
    <citation type="submission" date="2024-04" db="EMBL/GenBank/DDBJ databases">
        <title>Tritrichomonas musculus Genome.</title>
        <authorList>
            <person name="Alves-Ferreira E."/>
            <person name="Grigg M."/>
            <person name="Lorenzi H."/>
            <person name="Galac M."/>
        </authorList>
    </citation>
    <scope>NUCLEOTIDE SEQUENCE [LARGE SCALE GENOMIC DNA]</scope>
    <source>
        <strain evidence="4 5">EAF2021</strain>
    </source>
</reference>
<evidence type="ECO:0000256" key="3">
    <source>
        <dbReference type="SAM" id="SignalP"/>
    </source>
</evidence>
<keyword evidence="2" id="KW-0812">Transmembrane</keyword>
<proteinExistence type="predicted"/>
<feature type="region of interest" description="Disordered" evidence="1">
    <location>
        <begin position="1702"/>
        <end position="1721"/>
    </location>
</feature>